<dbReference type="OrthoDB" id="9761705at2"/>
<evidence type="ECO:0000256" key="1">
    <source>
        <dbReference type="ARBA" id="ARBA00022741"/>
    </source>
</evidence>
<dbReference type="Pfam" id="PF06505">
    <property type="entry name" value="XylR_N"/>
    <property type="match status" value="1"/>
</dbReference>
<evidence type="ECO:0000256" key="3">
    <source>
        <dbReference type="ARBA" id="ARBA00023015"/>
    </source>
</evidence>
<dbReference type="FunFam" id="3.40.50.300:FF:000006">
    <property type="entry name" value="DNA-binding transcriptional regulator NtrC"/>
    <property type="match status" value="1"/>
</dbReference>
<evidence type="ECO:0000313" key="8">
    <source>
        <dbReference type="Proteomes" id="UP000054683"/>
    </source>
</evidence>
<dbReference type="Pfam" id="PF02954">
    <property type="entry name" value="HTH_8"/>
    <property type="match status" value="1"/>
</dbReference>
<dbReference type="SUPFAM" id="SSF46689">
    <property type="entry name" value="Homeodomain-like"/>
    <property type="match status" value="1"/>
</dbReference>
<dbReference type="InterPro" id="IPR058031">
    <property type="entry name" value="AAA_lid_NorR"/>
</dbReference>
<dbReference type="PANTHER" id="PTHR32071:SF113">
    <property type="entry name" value="ALGINATE BIOSYNTHESIS TRANSCRIPTIONAL REGULATORY PROTEIN ALGB"/>
    <property type="match status" value="1"/>
</dbReference>
<dbReference type="InterPro" id="IPR024096">
    <property type="entry name" value="NO_sig/Golgi_transp_ligand-bd"/>
</dbReference>
<dbReference type="EMBL" id="FCOK02000015">
    <property type="protein sequence ID" value="SAL31830.1"/>
    <property type="molecule type" value="Genomic_DNA"/>
</dbReference>
<organism evidence="7 8">
    <name type="scientific">Caballeronia udeis</name>
    <dbReference type="NCBI Taxonomy" id="1232866"/>
    <lineage>
        <taxon>Bacteria</taxon>
        <taxon>Pseudomonadati</taxon>
        <taxon>Pseudomonadota</taxon>
        <taxon>Betaproteobacteria</taxon>
        <taxon>Burkholderiales</taxon>
        <taxon>Burkholderiaceae</taxon>
        <taxon>Caballeronia</taxon>
    </lineage>
</organism>
<dbReference type="InterPro" id="IPR025943">
    <property type="entry name" value="Sigma_54_int_dom_ATP-bd_2"/>
</dbReference>
<dbReference type="Gene3D" id="3.40.50.300">
    <property type="entry name" value="P-loop containing nucleotide triphosphate hydrolases"/>
    <property type="match status" value="1"/>
</dbReference>
<dbReference type="SMART" id="SM00989">
    <property type="entry name" value="V4R"/>
    <property type="match status" value="1"/>
</dbReference>
<feature type="domain" description="Sigma-54 factor interaction" evidence="6">
    <location>
        <begin position="226"/>
        <end position="455"/>
    </location>
</feature>
<dbReference type="InterPro" id="IPR010523">
    <property type="entry name" value="XylR_N"/>
</dbReference>
<dbReference type="Gene3D" id="1.10.8.60">
    <property type="match status" value="1"/>
</dbReference>
<dbReference type="PROSITE" id="PS50045">
    <property type="entry name" value="SIGMA54_INTERACT_4"/>
    <property type="match status" value="1"/>
</dbReference>
<dbReference type="SUPFAM" id="SSF111126">
    <property type="entry name" value="Ligand-binding domain in the NO signalling and Golgi transport"/>
    <property type="match status" value="1"/>
</dbReference>
<protein>
    <submittedName>
        <fullName evidence="7">Sigma-54 dependent transcription regulator</fullName>
    </submittedName>
</protein>
<keyword evidence="4" id="KW-0238">DNA-binding</keyword>
<dbReference type="InterPro" id="IPR003593">
    <property type="entry name" value="AAA+_ATPase"/>
</dbReference>
<keyword evidence="5" id="KW-0804">Transcription</keyword>
<dbReference type="Pfam" id="PF00158">
    <property type="entry name" value="Sigma54_activat"/>
    <property type="match status" value="1"/>
</dbReference>
<proteinExistence type="predicted"/>
<sequence length="562" mass="62265">MKKIEYPGNDDLRGLVRFSTEDGLIWLGESRMLLLHVATMAGLRRELILSVGIDDARRTIIRMGYEAGLRDAEIVRRIRRNDDDLDAYIAGPQLFMLEGGERVFPLRVEMDVPSGSFYGEFRSENSWEAESHLREFGQTDYPVCWMRAGYASGYTSGFLGRQVLMKEIECAACGADHCTLVGKPAEEWEDVEDYASYFTPEQAPKTSTRREEPTAARNGGVILPGLVGRSAGFRQACDLIARAAGTDVTVLLLGETGVGKERFARALHQLNRRRDQPFVAVNCAAIPHELIESDLFGVEKGAYTGATASRPGKFERADGGTLFLDEIGEMPLAAQAKLLRALQEGEIERLGDERVRKVNVRVVAATNIDLTQAVKDGRFRADLFYRLCVFPIHIPPLRERLADLQPLIDTLVERFSVVHNKPVRGVSDMALRLLKRYTWPGNIRELENMLERAMILAPEDGWIEAVHLSTPLESARAGSSGIGRTGALESASVANPSHQSLVEHVLNSGLSFEELETLVLQESVNLSGGSFARAARALGMTSPQLRYRLRKRQAATLAAPER</sequence>
<dbReference type="RefSeq" id="WP_030101529.1">
    <property type="nucleotide sequence ID" value="NZ_FCOK02000015.1"/>
</dbReference>
<reference evidence="7 8" key="1">
    <citation type="submission" date="2016-01" db="EMBL/GenBank/DDBJ databases">
        <authorList>
            <person name="Oliw E.H."/>
        </authorList>
    </citation>
    <scope>NUCLEOTIDE SEQUENCE [LARGE SCALE GENOMIC DNA]</scope>
    <source>
        <strain evidence="7">LMG 27134</strain>
    </source>
</reference>
<keyword evidence="2" id="KW-0067">ATP-binding</keyword>
<evidence type="ECO:0000259" key="6">
    <source>
        <dbReference type="PROSITE" id="PS50045"/>
    </source>
</evidence>
<dbReference type="InterPro" id="IPR009057">
    <property type="entry name" value="Homeodomain-like_sf"/>
</dbReference>
<dbReference type="GO" id="GO:0006355">
    <property type="term" value="P:regulation of DNA-templated transcription"/>
    <property type="evidence" value="ECO:0007669"/>
    <property type="project" value="InterPro"/>
</dbReference>
<dbReference type="PROSITE" id="PS00676">
    <property type="entry name" value="SIGMA54_INTERACT_2"/>
    <property type="match status" value="1"/>
</dbReference>
<dbReference type="GO" id="GO:0005524">
    <property type="term" value="F:ATP binding"/>
    <property type="evidence" value="ECO:0007669"/>
    <property type="project" value="UniProtKB-KW"/>
</dbReference>
<accession>A0A158GKA7</accession>
<dbReference type="PROSITE" id="PS00675">
    <property type="entry name" value="SIGMA54_INTERACT_1"/>
    <property type="match status" value="1"/>
</dbReference>
<keyword evidence="3" id="KW-0805">Transcription regulation</keyword>
<dbReference type="InterPro" id="IPR027417">
    <property type="entry name" value="P-loop_NTPase"/>
</dbReference>
<dbReference type="Proteomes" id="UP000054683">
    <property type="component" value="Unassembled WGS sequence"/>
</dbReference>
<dbReference type="InterPro" id="IPR025662">
    <property type="entry name" value="Sigma_54_int_dom_ATP-bd_1"/>
</dbReference>
<dbReference type="SMART" id="SM00382">
    <property type="entry name" value="AAA"/>
    <property type="match status" value="1"/>
</dbReference>
<evidence type="ECO:0000256" key="2">
    <source>
        <dbReference type="ARBA" id="ARBA00022840"/>
    </source>
</evidence>
<dbReference type="Pfam" id="PF02830">
    <property type="entry name" value="V4R"/>
    <property type="match status" value="1"/>
</dbReference>
<evidence type="ECO:0000313" key="7">
    <source>
        <dbReference type="EMBL" id="SAL31830.1"/>
    </source>
</evidence>
<dbReference type="AlphaFoldDB" id="A0A158GKA7"/>
<dbReference type="InterPro" id="IPR002078">
    <property type="entry name" value="Sigma_54_int"/>
</dbReference>
<gene>
    <name evidence="7" type="ORF">AWB69_02711</name>
</gene>
<dbReference type="CDD" id="cd00009">
    <property type="entry name" value="AAA"/>
    <property type="match status" value="1"/>
</dbReference>
<dbReference type="Pfam" id="PF25601">
    <property type="entry name" value="AAA_lid_14"/>
    <property type="match status" value="1"/>
</dbReference>
<dbReference type="GO" id="GO:0043565">
    <property type="term" value="F:sequence-specific DNA binding"/>
    <property type="evidence" value="ECO:0007669"/>
    <property type="project" value="InterPro"/>
</dbReference>
<dbReference type="PROSITE" id="PS00688">
    <property type="entry name" value="SIGMA54_INTERACT_3"/>
    <property type="match status" value="1"/>
</dbReference>
<name>A0A158GKA7_9BURK</name>
<evidence type="ECO:0000256" key="4">
    <source>
        <dbReference type="ARBA" id="ARBA00023125"/>
    </source>
</evidence>
<keyword evidence="1" id="KW-0547">Nucleotide-binding</keyword>
<dbReference type="InterPro" id="IPR025944">
    <property type="entry name" value="Sigma_54_int_dom_CS"/>
</dbReference>
<dbReference type="PANTHER" id="PTHR32071">
    <property type="entry name" value="TRANSCRIPTIONAL REGULATORY PROTEIN"/>
    <property type="match status" value="1"/>
</dbReference>
<dbReference type="InterPro" id="IPR004096">
    <property type="entry name" value="V4R"/>
</dbReference>
<dbReference type="InterPro" id="IPR002197">
    <property type="entry name" value="HTH_Fis"/>
</dbReference>
<evidence type="ECO:0000256" key="5">
    <source>
        <dbReference type="ARBA" id="ARBA00023163"/>
    </source>
</evidence>
<dbReference type="Gene3D" id="3.30.1380.20">
    <property type="entry name" value="Trafficking protein particle complex subunit 3"/>
    <property type="match status" value="1"/>
</dbReference>
<dbReference type="SUPFAM" id="SSF52540">
    <property type="entry name" value="P-loop containing nucleoside triphosphate hydrolases"/>
    <property type="match status" value="1"/>
</dbReference>